<keyword evidence="2" id="KW-1185">Reference proteome</keyword>
<organism evidence="1 2">
    <name type="scientific">Allomesorhizobium camelthorni</name>
    <dbReference type="NCBI Taxonomy" id="475069"/>
    <lineage>
        <taxon>Bacteria</taxon>
        <taxon>Pseudomonadati</taxon>
        <taxon>Pseudomonadota</taxon>
        <taxon>Alphaproteobacteria</taxon>
        <taxon>Hyphomicrobiales</taxon>
        <taxon>Phyllobacteriaceae</taxon>
        <taxon>Allomesorhizobium</taxon>
    </lineage>
</organism>
<dbReference type="EMBL" id="JAAKZF010000007">
    <property type="protein sequence ID" value="NGO51133.1"/>
    <property type="molecule type" value="Genomic_DNA"/>
</dbReference>
<sequence length="82" mass="8854">MSLVSISVRSAQDAAEAYVLSRRKSPVLSTAMAIRAIRTLLPKCQSTDRELADMVASAAIQRGLSVSFDGADRGEVRVPYEL</sequence>
<comment type="caution">
    <text evidence="1">The sequence shown here is derived from an EMBL/GenBank/DDBJ whole genome shotgun (WGS) entry which is preliminary data.</text>
</comment>
<accession>A0A6G4WA96</accession>
<dbReference type="RefSeq" id="WP_165025816.1">
    <property type="nucleotide sequence ID" value="NZ_JAAKZF010000007.1"/>
</dbReference>
<dbReference type="Proteomes" id="UP001642900">
    <property type="component" value="Unassembled WGS sequence"/>
</dbReference>
<reference evidence="1 2" key="1">
    <citation type="submission" date="2020-02" db="EMBL/GenBank/DDBJ databases">
        <title>Genome sequence of strain CCNWXJ40-4.</title>
        <authorList>
            <person name="Gao J."/>
            <person name="Sun J."/>
        </authorList>
    </citation>
    <scope>NUCLEOTIDE SEQUENCE [LARGE SCALE GENOMIC DNA]</scope>
    <source>
        <strain evidence="1 2">CCNWXJ 40-4</strain>
    </source>
</reference>
<evidence type="ECO:0000313" key="2">
    <source>
        <dbReference type="Proteomes" id="UP001642900"/>
    </source>
</evidence>
<protein>
    <submittedName>
        <fullName evidence="1">Uncharacterized protein</fullName>
    </submittedName>
</protein>
<gene>
    <name evidence="1" type="ORF">G6N73_08045</name>
</gene>
<name>A0A6G4WA96_9HYPH</name>
<dbReference type="AlphaFoldDB" id="A0A6G4WA96"/>
<proteinExistence type="predicted"/>
<evidence type="ECO:0000313" key="1">
    <source>
        <dbReference type="EMBL" id="NGO51133.1"/>
    </source>
</evidence>